<reference evidence="2" key="1">
    <citation type="journal article" date="2014" name="Int. J. Syst. Evol. Microbiol.">
        <title>Complete genome sequence of Corynebacterium casei LMG S-19264T (=DSM 44701T), isolated from a smear-ripened cheese.</title>
        <authorList>
            <consortium name="US DOE Joint Genome Institute (JGI-PGF)"/>
            <person name="Walter F."/>
            <person name="Albersmeier A."/>
            <person name="Kalinowski J."/>
            <person name="Ruckert C."/>
        </authorList>
    </citation>
    <scope>NUCLEOTIDE SEQUENCE</scope>
    <source>
        <strain evidence="2">KCTC 42651</strain>
    </source>
</reference>
<feature type="transmembrane region" description="Helical" evidence="1">
    <location>
        <begin position="38"/>
        <end position="61"/>
    </location>
</feature>
<organism evidence="2 3">
    <name type="scientific">Thalassobaculum fulvum</name>
    <dbReference type="NCBI Taxonomy" id="1633335"/>
    <lineage>
        <taxon>Bacteria</taxon>
        <taxon>Pseudomonadati</taxon>
        <taxon>Pseudomonadota</taxon>
        <taxon>Alphaproteobacteria</taxon>
        <taxon>Rhodospirillales</taxon>
        <taxon>Thalassobaculaceae</taxon>
        <taxon>Thalassobaculum</taxon>
    </lineage>
</organism>
<reference evidence="2" key="2">
    <citation type="submission" date="2020-09" db="EMBL/GenBank/DDBJ databases">
        <authorList>
            <person name="Sun Q."/>
            <person name="Kim S."/>
        </authorList>
    </citation>
    <scope>NUCLEOTIDE SEQUENCE</scope>
    <source>
        <strain evidence="2">KCTC 42651</strain>
    </source>
</reference>
<evidence type="ECO:0000313" key="3">
    <source>
        <dbReference type="Proteomes" id="UP000630353"/>
    </source>
</evidence>
<dbReference type="AlphaFoldDB" id="A0A919CPB4"/>
<keyword evidence="3" id="KW-1185">Reference proteome</keyword>
<dbReference type="Proteomes" id="UP000630353">
    <property type="component" value="Unassembled WGS sequence"/>
</dbReference>
<proteinExistence type="predicted"/>
<dbReference type="RefSeq" id="WP_189987546.1">
    <property type="nucleotide sequence ID" value="NZ_BMZS01000002.1"/>
</dbReference>
<evidence type="ECO:0000313" key="2">
    <source>
        <dbReference type="EMBL" id="GHD42204.1"/>
    </source>
</evidence>
<comment type="caution">
    <text evidence="2">The sequence shown here is derived from an EMBL/GenBank/DDBJ whole genome shotgun (WGS) entry which is preliminary data.</text>
</comment>
<evidence type="ECO:0000256" key="1">
    <source>
        <dbReference type="SAM" id="Phobius"/>
    </source>
</evidence>
<name>A0A919CPB4_9PROT</name>
<sequence>MKDFAIPVPAARPDSSADRALIRHRVAELERRVGRVEAFILGVLCTIALSVLGGLVALLNLPRL</sequence>
<accession>A0A919CPB4</accession>
<gene>
    <name evidence="2" type="ORF">GCM10017083_06930</name>
</gene>
<keyword evidence="1" id="KW-1133">Transmembrane helix</keyword>
<keyword evidence="1" id="KW-0472">Membrane</keyword>
<keyword evidence="1" id="KW-0812">Transmembrane</keyword>
<dbReference type="EMBL" id="BMZS01000002">
    <property type="protein sequence ID" value="GHD42204.1"/>
    <property type="molecule type" value="Genomic_DNA"/>
</dbReference>
<protein>
    <submittedName>
        <fullName evidence="2">Uncharacterized protein</fullName>
    </submittedName>
</protein>